<dbReference type="EMBL" id="JAHQIW010006152">
    <property type="protein sequence ID" value="KAJ1368325.1"/>
    <property type="molecule type" value="Genomic_DNA"/>
</dbReference>
<dbReference type="AlphaFoldDB" id="A0AAD5R2D9"/>
<name>A0AAD5R2D9_PARTN</name>
<organism evidence="1 2">
    <name type="scientific">Parelaphostrongylus tenuis</name>
    <name type="common">Meningeal worm</name>
    <dbReference type="NCBI Taxonomy" id="148309"/>
    <lineage>
        <taxon>Eukaryota</taxon>
        <taxon>Metazoa</taxon>
        <taxon>Ecdysozoa</taxon>
        <taxon>Nematoda</taxon>
        <taxon>Chromadorea</taxon>
        <taxon>Rhabditida</taxon>
        <taxon>Rhabditina</taxon>
        <taxon>Rhabditomorpha</taxon>
        <taxon>Strongyloidea</taxon>
        <taxon>Metastrongylidae</taxon>
        <taxon>Parelaphostrongylus</taxon>
    </lineage>
</organism>
<proteinExistence type="predicted"/>
<evidence type="ECO:0000313" key="1">
    <source>
        <dbReference type="EMBL" id="KAJ1368325.1"/>
    </source>
</evidence>
<reference evidence="1" key="1">
    <citation type="submission" date="2021-06" db="EMBL/GenBank/DDBJ databases">
        <title>Parelaphostrongylus tenuis whole genome reference sequence.</title>
        <authorList>
            <person name="Garwood T.J."/>
            <person name="Larsen P.A."/>
            <person name="Fountain-Jones N.M."/>
            <person name="Garbe J.R."/>
            <person name="Macchietto M.G."/>
            <person name="Kania S.A."/>
            <person name="Gerhold R.W."/>
            <person name="Richards J.E."/>
            <person name="Wolf T.M."/>
        </authorList>
    </citation>
    <scope>NUCLEOTIDE SEQUENCE</scope>
    <source>
        <strain evidence="1">MNPRO001-30</strain>
        <tissue evidence="1">Meninges</tissue>
    </source>
</reference>
<sequence length="113" mass="12869">MLEALWDDECEKTNRMPEMTVSDLLGYLVGLFPEIVLTPSLESMLVQLFCPLESRAWKCVPMKVSPFADHLPNLTLQGACAKLAVRIGVDSKMLWFRSSLLIMFYKKVKDISE</sequence>
<accession>A0AAD5R2D9</accession>
<comment type="caution">
    <text evidence="1">The sequence shown here is derived from an EMBL/GenBank/DDBJ whole genome shotgun (WGS) entry which is preliminary data.</text>
</comment>
<evidence type="ECO:0000313" key="2">
    <source>
        <dbReference type="Proteomes" id="UP001196413"/>
    </source>
</evidence>
<gene>
    <name evidence="1" type="ORF">KIN20_029434</name>
</gene>
<keyword evidence="2" id="KW-1185">Reference proteome</keyword>
<dbReference type="Proteomes" id="UP001196413">
    <property type="component" value="Unassembled WGS sequence"/>
</dbReference>
<protein>
    <submittedName>
        <fullName evidence="1">Uncharacterized protein</fullName>
    </submittedName>
</protein>